<keyword evidence="2" id="KW-1133">Transmembrane helix</keyword>
<organism evidence="3 4">
    <name type="scientific">Caerostris darwini</name>
    <dbReference type="NCBI Taxonomy" id="1538125"/>
    <lineage>
        <taxon>Eukaryota</taxon>
        <taxon>Metazoa</taxon>
        <taxon>Ecdysozoa</taxon>
        <taxon>Arthropoda</taxon>
        <taxon>Chelicerata</taxon>
        <taxon>Arachnida</taxon>
        <taxon>Araneae</taxon>
        <taxon>Araneomorphae</taxon>
        <taxon>Entelegynae</taxon>
        <taxon>Araneoidea</taxon>
        <taxon>Araneidae</taxon>
        <taxon>Caerostris</taxon>
    </lineage>
</organism>
<feature type="compositionally biased region" description="Polar residues" evidence="1">
    <location>
        <begin position="41"/>
        <end position="60"/>
    </location>
</feature>
<feature type="region of interest" description="Disordered" evidence="1">
    <location>
        <begin position="40"/>
        <end position="94"/>
    </location>
</feature>
<name>A0AAV4MHS9_9ARAC</name>
<feature type="transmembrane region" description="Helical" evidence="2">
    <location>
        <begin position="6"/>
        <end position="29"/>
    </location>
</feature>
<keyword evidence="2" id="KW-0812">Transmembrane</keyword>
<evidence type="ECO:0000256" key="1">
    <source>
        <dbReference type="SAM" id="MobiDB-lite"/>
    </source>
</evidence>
<evidence type="ECO:0000313" key="3">
    <source>
        <dbReference type="EMBL" id="GIX71571.1"/>
    </source>
</evidence>
<evidence type="ECO:0000256" key="2">
    <source>
        <dbReference type="SAM" id="Phobius"/>
    </source>
</evidence>
<dbReference type="Proteomes" id="UP001054837">
    <property type="component" value="Unassembled WGS sequence"/>
</dbReference>
<keyword evidence="2" id="KW-0472">Membrane</keyword>
<accession>A0AAV4MHS9</accession>
<dbReference type="EMBL" id="BPLQ01000460">
    <property type="protein sequence ID" value="GIX71571.1"/>
    <property type="molecule type" value="Genomic_DNA"/>
</dbReference>
<comment type="caution">
    <text evidence="3">The sequence shown here is derived from an EMBL/GenBank/DDBJ whole genome shotgun (WGS) entry which is preliminary data.</text>
</comment>
<reference evidence="3 4" key="1">
    <citation type="submission" date="2021-06" db="EMBL/GenBank/DDBJ databases">
        <title>Caerostris darwini draft genome.</title>
        <authorList>
            <person name="Kono N."/>
            <person name="Arakawa K."/>
        </authorList>
    </citation>
    <scope>NUCLEOTIDE SEQUENCE [LARGE SCALE GENOMIC DNA]</scope>
</reference>
<proteinExistence type="predicted"/>
<protein>
    <submittedName>
        <fullName evidence="3">Uncharacterized protein</fullName>
    </submittedName>
</protein>
<dbReference type="AlphaFoldDB" id="A0AAV4MHS9"/>
<gene>
    <name evidence="3" type="ORF">CDAR_571721</name>
</gene>
<sequence>MYDPLFIIWLHFIAAVFIMMFVACIIICYEKIRRCADDRQPNANLSSTSSETTIPMTSMEETARRRCNSYSDTDTPERDLYNNTPPPAYDDVVD</sequence>
<evidence type="ECO:0000313" key="4">
    <source>
        <dbReference type="Proteomes" id="UP001054837"/>
    </source>
</evidence>
<keyword evidence="4" id="KW-1185">Reference proteome</keyword>